<comment type="similarity">
    <text evidence="2">Belongs to the ankyrin SOCS box (ASB) family.</text>
</comment>
<keyword evidence="4" id="KW-0833">Ubl conjugation pathway</keyword>
<reference evidence="9" key="2">
    <citation type="journal article" date="2007" name="PLoS Biol.">
        <title>Survey sequencing and comparative analysis of the elephant shark (Callorhinchus milii) genome.</title>
        <authorList>
            <person name="Venkatesh B."/>
            <person name="Kirkness E.F."/>
            <person name="Loh Y.H."/>
            <person name="Halpern A.L."/>
            <person name="Lee A.P."/>
            <person name="Johnson J."/>
            <person name="Dandona N."/>
            <person name="Viswanathan L.D."/>
            <person name="Tay A."/>
            <person name="Venter J.C."/>
            <person name="Strausberg R.L."/>
            <person name="Brenner S."/>
        </authorList>
    </citation>
    <scope>NUCLEOTIDE SEQUENCE [LARGE SCALE GENOMIC DNA]</scope>
</reference>
<dbReference type="Gene3D" id="1.10.750.20">
    <property type="entry name" value="SOCS box"/>
    <property type="match status" value="1"/>
</dbReference>
<dbReference type="PANTHER" id="PTHR24136">
    <property type="entry name" value="SOWAH (DROSOPHILA) HOMOLOG"/>
    <property type="match status" value="1"/>
</dbReference>
<proteinExistence type="inferred from homology"/>
<dbReference type="GO" id="GO:0016567">
    <property type="term" value="P:protein ubiquitination"/>
    <property type="evidence" value="ECO:0007669"/>
    <property type="project" value="UniProtKB-UniPathway"/>
</dbReference>
<evidence type="ECO:0000313" key="8">
    <source>
        <dbReference type="Ensembl" id="ENSCMIP00000025530.1"/>
    </source>
</evidence>
<dbReference type="InterPro" id="IPR002110">
    <property type="entry name" value="Ankyrin_rpt"/>
</dbReference>
<sequence length="423" mass="48105">MEENNFQSKNVKTLKKMYLQAVYQNDCETLNQILSKTKIDVDTIFEIADDHMVMASYKQGYWLPGYKMGTSWATALHLSVMLGHLEIISVLLDHKAAINYQPNGKAPLHIACDLRNVDCLSVLIHRGANVNIFSMSGLTPLHFCTNRDSVSCAKRLVWNGAKVNLHSKDDFEATPLHVAARFGIPELVELYIKQGAAVDSLNIYLETPLITAIYWALNMKDQVYSTDHHLVCRMLLDHGACVNARDEDYKSPLHKAAWNSDDLLIQMLLEAGGEVQRMDVNGCAPLQYLLKVTPVRPAARPEICYQLLLNHGAARIFPPHFHKVLQSCCSYPKAVEVMVNSYEYIESNSKWRKAIPDDVLEQHWDFYESLFDVCGRSPRSLLHLTRCAIRAILKKRCYNAVPKLCLPRRLKQYILLEAVGQIY</sequence>
<dbReference type="RefSeq" id="XP_007888988.1">
    <property type="nucleotide sequence ID" value="XM_007890797.2"/>
</dbReference>
<dbReference type="GeneID" id="103176916"/>
<dbReference type="STRING" id="7868.ENSCMIP00000025530"/>
<dbReference type="PROSITE" id="PS50297">
    <property type="entry name" value="ANK_REP_REGION"/>
    <property type="match status" value="5"/>
</dbReference>
<organism evidence="8 9">
    <name type="scientific">Callorhinchus milii</name>
    <name type="common">Ghost shark</name>
    <dbReference type="NCBI Taxonomy" id="7868"/>
    <lineage>
        <taxon>Eukaryota</taxon>
        <taxon>Metazoa</taxon>
        <taxon>Chordata</taxon>
        <taxon>Craniata</taxon>
        <taxon>Vertebrata</taxon>
        <taxon>Chondrichthyes</taxon>
        <taxon>Holocephali</taxon>
        <taxon>Chimaeriformes</taxon>
        <taxon>Callorhinchidae</taxon>
        <taxon>Callorhinchus</taxon>
    </lineage>
</organism>
<dbReference type="PANTHER" id="PTHR24136:SF18">
    <property type="entry name" value="ANKYRIN REPEAT AND SOCS BOX PROTEIN 5"/>
    <property type="match status" value="1"/>
</dbReference>
<evidence type="ECO:0000256" key="6">
    <source>
        <dbReference type="PROSITE-ProRule" id="PRU00023"/>
    </source>
</evidence>
<evidence type="ECO:0000256" key="4">
    <source>
        <dbReference type="ARBA" id="ARBA00022786"/>
    </source>
</evidence>
<dbReference type="GO" id="GO:0045732">
    <property type="term" value="P:positive regulation of protein catabolic process"/>
    <property type="evidence" value="ECO:0007669"/>
    <property type="project" value="TreeGrafter"/>
</dbReference>
<dbReference type="InterPro" id="IPR036770">
    <property type="entry name" value="Ankyrin_rpt-contain_sf"/>
</dbReference>
<feature type="repeat" description="ANK" evidence="6">
    <location>
        <begin position="103"/>
        <end position="135"/>
    </location>
</feature>
<dbReference type="KEGG" id="cmk:103176916"/>
<dbReference type="InterPro" id="IPR001496">
    <property type="entry name" value="SOCS_box"/>
</dbReference>
<feature type="repeat" description="ANK" evidence="6">
    <location>
        <begin position="248"/>
        <end position="280"/>
    </location>
</feature>
<dbReference type="AlphaFoldDB" id="A0A4W3IY21"/>
<feature type="domain" description="SOCS box" evidence="7">
    <location>
        <begin position="376"/>
        <end position="414"/>
    </location>
</feature>
<evidence type="ECO:0000256" key="2">
    <source>
        <dbReference type="ARBA" id="ARBA00005949"/>
    </source>
</evidence>
<dbReference type="SMART" id="SM00248">
    <property type="entry name" value="ANK"/>
    <property type="match status" value="6"/>
</dbReference>
<accession>A0A4W3IY21</accession>
<dbReference type="SMART" id="SM00969">
    <property type="entry name" value="SOCS_box"/>
    <property type="match status" value="1"/>
</dbReference>
<feature type="repeat" description="ANK" evidence="6">
    <location>
        <begin position="171"/>
        <end position="203"/>
    </location>
</feature>
<evidence type="ECO:0000256" key="3">
    <source>
        <dbReference type="ARBA" id="ARBA00022737"/>
    </source>
</evidence>
<reference evidence="8" key="4">
    <citation type="submission" date="2025-08" db="UniProtKB">
        <authorList>
            <consortium name="Ensembl"/>
        </authorList>
    </citation>
    <scope>IDENTIFICATION</scope>
</reference>
<dbReference type="OMA" id="PIQYVLK"/>
<evidence type="ECO:0000256" key="5">
    <source>
        <dbReference type="ARBA" id="ARBA00023043"/>
    </source>
</evidence>
<dbReference type="GeneTree" id="ENSGT00940000158874"/>
<dbReference type="PROSITE" id="PS50225">
    <property type="entry name" value="SOCS"/>
    <property type="match status" value="1"/>
</dbReference>
<dbReference type="OrthoDB" id="539213at2759"/>
<reference evidence="9" key="1">
    <citation type="journal article" date="2006" name="Science">
        <title>Ancient noncoding elements conserved in the human genome.</title>
        <authorList>
            <person name="Venkatesh B."/>
            <person name="Kirkness E.F."/>
            <person name="Loh Y.H."/>
            <person name="Halpern A.L."/>
            <person name="Lee A.P."/>
            <person name="Johnson J."/>
            <person name="Dandona N."/>
            <person name="Viswanathan L.D."/>
            <person name="Tay A."/>
            <person name="Venter J.C."/>
            <person name="Strausberg R.L."/>
            <person name="Brenner S."/>
        </authorList>
    </citation>
    <scope>NUCLEOTIDE SEQUENCE [LARGE SCALE GENOMIC DNA]</scope>
</reference>
<dbReference type="CDD" id="cd03723">
    <property type="entry name" value="SOCS_ASB4_ASB18"/>
    <property type="match status" value="1"/>
</dbReference>
<dbReference type="InterPro" id="IPR051573">
    <property type="entry name" value="Ankyrin-SOCS_box_domain"/>
</dbReference>
<dbReference type="Pfam" id="PF07525">
    <property type="entry name" value="SOCS_box"/>
    <property type="match status" value="1"/>
</dbReference>
<name>A0A4W3IY21_CALMI</name>
<dbReference type="Gene3D" id="1.25.40.20">
    <property type="entry name" value="Ankyrin repeat-containing domain"/>
    <property type="match status" value="2"/>
</dbReference>
<dbReference type="Ensembl" id="ENSCMIT00000025953.1">
    <property type="protein sequence ID" value="ENSCMIP00000025530.1"/>
    <property type="gene ID" value="ENSCMIG00000011223.1"/>
</dbReference>
<feature type="repeat" description="ANK" evidence="6">
    <location>
        <begin position="136"/>
        <end position="168"/>
    </location>
</feature>
<dbReference type="InterPro" id="IPR036036">
    <property type="entry name" value="SOCS_box-like_dom_sf"/>
</dbReference>
<keyword evidence="3" id="KW-0677">Repeat</keyword>
<comment type="pathway">
    <text evidence="1">Protein modification; protein ubiquitination.</text>
</comment>
<dbReference type="SUPFAM" id="SSF48403">
    <property type="entry name" value="Ankyrin repeat"/>
    <property type="match status" value="1"/>
</dbReference>
<dbReference type="Proteomes" id="UP000314986">
    <property type="component" value="Unassembled WGS sequence"/>
</dbReference>
<dbReference type="PROSITE" id="PS50088">
    <property type="entry name" value="ANK_REPEAT"/>
    <property type="match status" value="5"/>
</dbReference>
<gene>
    <name evidence="8" type="primary">asb4</name>
</gene>
<dbReference type="CTD" id="51666"/>
<keyword evidence="9" id="KW-1185">Reference proteome</keyword>
<dbReference type="Pfam" id="PF12796">
    <property type="entry name" value="Ank_2"/>
    <property type="match status" value="2"/>
</dbReference>
<reference evidence="9" key="3">
    <citation type="journal article" date="2014" name="Nature">
        <title>Elephant shark genome provides unique insights into gnathostome evolution.</title>
        <authorList>
            <consortium name="International Elephant Shark Genome Sequencing Consortium"/>
            <person name="Venkatesh B."/>
            <person name="Lee A.P."/>
            <person name="Ravi V."/>
            <person name="Maurya A.K."/>
            <person name="Lian M.M."/>
            <person name="Swann J.B."/>
            <person name="Ohta Y."/>
            <person name="Flajnik M.F."/>
            <person name="Sutoh Y."/>
            <person name="Kasahara M."/>
            <person name="Hoon S."/>
            <person name="Gangu V."/>
            <person name="Roy S.W."/>
            <person name="Irimia M."/>
            <person name="Korzh V."/>
            <person name="Kondrychyn I."/>
            <person name="Lim Z.W."/>
            <person name="Tay B.H."/>
            <person name="Tohari S."/>
            <person name="Kong K.W."/>
            <person name="Ho S."/>
            <person name="Lorente-Galdos B."/>
            <person name="Quilez J."/>
            <person name="Marques-Bonet T."/>
            <person name="Raney B.J."/>
            <person name="Ingham P.W."/>
            <person name="Tay A."/>
            <person name="Hillier L.W."/>
            <person name="Minx P."/>
            <person name="Boehm T."/>
            <person name="Wilson R.K."/>
            <person name="Brenner S."/>
            <person name="Warren W.C."/>
        </authorList>
    </citation>
    <scope>NUCLEOTIDE SEQUENCE [LARGE SCALE GENOMIC DNA]</scope>
</reference>
<evidence type="ECO:0000313" key="9">
    <source>
        <dbReference type="Proteomes" id="UP000314986"/>
    </source>
</evidence>
<dbReference type="SUPFAM" id="SSF158235">
    <property type="entry name" value="SOCS box-like"/>
    <property type="match status" value="1"/>
</dbReference>
<evidence type="ECO:0000256" key="1">
    <source>
        <dbReference type="ARBA" id="ARBA00004906"/>
    </source>
</evidence>
<protein>
    <submittedName>
        <fullName evidence="8">Ankyrin repeat and SOCS box containing 4</fullName>
    </submittedName>
</protein>
<dbReference type="GO" id="GO:0035556">
    <property type="term" value="P:intracellular signal transduction"/>
    <property type="evidence" value="ECO:0007669"/>
    <property type="project" value="InterPro"/>
</dbReference>
<dbReference type="InParanoid" id="A0A4W3IY21"/>
<evidence type="ECO:0000259" key="7">
    <source>
        <dbReference type="PROSITE" id="PS50225"/>
    </source>
</evidence>
<keyword evidence="5 6" id="KW-0040">ANK repeat</keyword>
<dbReference type="UniPathway" id="UPA00143"/>
<reference evidence="8" key="5">
    <citation type="submission" date="2025-09" db="UniProtKB">
        <authorList>
            <consortium name="Ensembl"/>
        </authorList>
    </citation>
    <scope>IDENTIFICATION</scope>
</reference>
<feature type="repeat" description="ANK" evidence="6">
    <location>
        <begin position="71"/>
        <end position="103"/>
    </location>
</feature>